<dbReference type="AlphaFoldDB" id="A0A4R5B6G6"/>
<protein>
    <submittedName>
        <fullName evidence="3">CHAP domain-containing protein</fullName>
    </submittedName>
</protein>
<dbReference type="InterPro" id="IPR007921">
    <property type="entry name" value="CHAP_dom"/>
</dbReference>
<feature type="compositionally biased region" description="Basic and acidic residues" evidence="1">
    <location>
        <begin position="15"/>
        <end position="45"/>
    </location>
</feature>
<dbReference type="Gene3D" id="3.90.1720.10">
    <property type="entry name" value="endopeptidase domain like (from Nostoc punctiforme)"/>
    <property type="match status" value="1"/>
</dbReference>
<dbReference type="InterPro" id="IPR038765">
    <property type="entry name" value="Papain-like_cys_pep_sf"/>
</dbReference>
<comment type="caution">
    <text evidence="3">The sequence shown here is derived from an EMBL/GenBank/DDBJ whole genome shotgun (WGS) entry which is preliminary data.</text>
</comment>
<dbReference type="OrthoDB" id="5124837at2"/>
<dbReference type="SUPFAM" id="SSF54001">
    <property type="entry name" value="Cysteine proteinases"/>
    <property type="match status" value="1"/>
</dbReference>
<evidence type="ECO:0000259" key="2">
    <source>
        <dbReference type="PROSITE" id="PS50911"/>
    </source>
</evidence>
<feature type="region of interest" description="Disordered" evidence="1">
    <location>
        <begin position="1"/>
        <end position="66"/>
    </location>
</feature>
<evidence type="ECO:0000313" key="3">
    <source>
        <dbReference type="EMBL" id="TDD80623.1"/>
    </source>
</evidence>
<evidence type="ECO:0000256" key="1">
    <source>
        <dbReference type="SAM" id="MobiDB-lite"/>
    </source>
</evidence>
<reference evidence="3 4" key="1">
    <citation type="submission" date="2019-03" db="EMBL/GenBank/DDBJ databases">
        <title>Draft genome sequences of novel Actinobacteria.</title>
        <authorList>
            <person name="Sahin N."/>
            <person name="Ay H."/>
            <person name="Saygin H."/>
        </authorList>
    </citation>
    <scope>NUCLEOTIDE SEQUENCE [LARGE SCALE GENOMIC DNA]</scope>
    <source>
        <strain evidence="3 4">DSM 45941</strain>
    </source>
</reference>
<proteinExistence type="predicted"/>
<dbReference type="Pfam" id="PF05257">
    <property type="entry name" value="CHAP"/>
    <property type="match status" value="1"/>
</dbReference>
<organism evidence="3 4">
    <name type="scientific">Actinomadura darangshiensis</name>
    <dbReference type="NCBI Taxonomy" id="705336"/>
    <lineage>
        <taxon>Bacteria</taxon>
        <taxon>Bacillati</taxon>
        <taxon>Actinomycetota</taxon>
        <taxon>Actinomycetes</taxon>
        <taxon>Streptosporangiales</taxon>
        <taxon>Thermomonosporaceae</taxon>
        <taxon>Actinomadura</taxon>
    </lineage>
</organism>
<name>A0A4R5B6G6_9ACTN</name>
<feature type="domain" description="Peptidase C51" evidence="2">
    <location>
        <begin position="76"/>
        <end position="206"/>
    </location>
</feature>
<dbReference type="PROSITE" id="PS50911">
    <property type="entry name" value="CHAP"/>
    <property type="match status" value="1"/>
</dbReference>
<dbReference type="Proteomes" id="UP000295578">
    <property type="component" value="Unassembled WGS sequence"/>
</dbReference>
<gene>
    <name evidence="3" type="ORF">E1293_20360</name>
</gene>
<evidence type="ECO:0000313" key="4">
    <source>
        <dbReference type="Proteomes" id="UP000295578"/>
    </source>
</evidence>
<dbReference type="EMBL" id="SMKY01000089">
    <property type="protein sequence ID" value="TDD80623.1"/>
    <property type="molecule type" value="Genomic_DNA"/>
</dbReference>
<sequence>MPSGKKAHGGSSKSTPKDKAKTARKDDGKKDEPKEGSGKPPEKSRPTAAEAIKLARSQVGVEEDDGGETKFQKWYMGTSRAHETLARDGGDLDGYSDANWCDMFVSWIGDQIGFGDQIGSDAWTVAHARWFKENDRWGTDPKPGAIVFYAWDGGKSMSDIRHVGMVVEKVDDGTIETIEGNTGNAVEKKERSTDDVVGYGYPDYKS</sequence>
<keyword evidence="4" id="KW-1185">Reference proteome</keyword>
<accession>A0A4R5B6G6</accession>